<dbReference type="AlphaFoldDB" id="A0A6A6LFZ9"/>
<evidence type="ECO:0000313" key="9">
    <source>
        <dbReference type="EMBL" id="KAF2299467.1"/>
    </source>
</evidence>
<evidence type="ECO:0000256" key="2">
    <source>
        <dbReference type="ARBA" id="ARBA00022448"/>
    </source>
</evidence>
<feature type="transmembrane region" description="Helical" evidence="7">
    <location>
        <begin position="97"/>
        <end position="117"/>
    </location>
</feature>
<comment type="caution">
    <text evidence="9">The sequence shown here is derived from an EMBL/GenBank/DDBJ whole genome shotgun (WGS) entry which is preliminary data.</text>
</comment>
<protein>
    <recommendedName>
        <fullName evidence="8">Amino acid transporter transmembrane domain-containing protein</fullName>
    </recommendedName>
</protein>
<dbReference type="EMBL" id="JAAGAX010000011">
    <property type="protein sequence ID" value="KAF2299467.1"/>
    <property type="molecule type" value="Genomic_DNA"/>
</dbReference>
<dbReference type="PANTHER" id="PTHR22950">
    <property type="entry name" value="AMINO ACID TRANSPORTER"/>
    <property type="match status" value="1"/>
</dbReference>
<reference evidence="9 10" key="1">
    <citation type="journal article" date="2020" name="Mol. Plant">
        <title>The Chromosome-Based Rubber Tree Genome Provides New Insights into Spurge Genome Evolution and Rubber Biosynthesis.</title>
        <authorList>
            <person name="Liu J."/>
            <person name="Shi C."/>
            <person name="Shi C.C."/>
            <person name="Li W."/>
            <person name="Zhang Q.J."/>
            <person name="Zhang Y."/>
            <person name="Li K."/>
            <person name="Lu H.F."/>
            <person name="Shi C."/>
            <person name="Zhu S.T."/>
            <person name="Xiao Z.Y."/>
            <person name="Nan H."/>
            <person name="Yue Y."/>
            <person name="Zhu X.G."/>
            <person name="Wu Y."/>
            <person name="Hong X.N."/>
            <person name="Fan G.Y."/>
            <person name="Tong Y."/>
            <person name="Zhang D."/>
            <person name="Mao C.L."/>
            <person name="Liu Y.L."/>
            <person name="Hao S.J."/>
            <person name="Liu W.Q."/>
            <person name="Lv M.Q."/>
            <person name="Zhang H.B."/>
            <person name="Liu Y."/>
            <person name="Hu-Tang G.R."/>
            <person name="Wang J.P."/>
            <person name="Wang J.H."/>
            <person name="Sun Y.H."/>
            <person name="Ni S.B."/>
            <person name="Chen W.B."/>
            <person name="Zhang X.C."/>
            <person name="Jiao Y.N."/>
            <person name="Eichler E.E."/>
            <person name="Li G.H."/>
            <person name="Liu X."/>
            <person name="Gao L.Z."/>
        </authorList>
    </citation>
    <scope>NUCLEOTIDE SEQUENCE [LARGE SCALE GENOMIC DNA]</scope>
    <source>
        <strain evidence="10">cv. GT1</strain>
        <tissue evidence="9">Leaf</tissue>
    </source>
</reference>
<evidence type="ECO:0000256" key="1">
    <source>
        <dbReference type="ARBA" id="ARBA00004141"/>
    </source>
</evidence>
<evidence type="ECO:0000256" key="3">
    <source>
        <dbReference type="ARBA" id="ARBA00022692"/>
    </source>
</evidence>
<accession>A0A6A6LFZ9</accession>
<organism evidence="9 10">
    <name type="scientific">Hevea brasiliensis</name>
    <name type="common">Para rubber tree</name>
    <name type="synonym">Siphonia brasiliensis</name>
    <dbReference type="NCBI Taxonomy" id="3981"/>
    <lineage>
        <taxon>Eukaryota</taxon>
        <taxon>Viridiplantae</taxon>
        <taxon>Streptophyta</taxon>
        <taxon>Embryophyta</taxon>
        <taxon>Tracheophyta</taxon>
        <taxon>Spermatophyta</taxon>
        <taxon>Magnoliopsida</taxon>
        <taxon>eudicotyledons</taxon>
        <taxon>Gunneridae</taxon>
        <taxon>Pentapetalae</taxon>
        <taxon>rosids</taxon>
        <taxon>fabids</taxon>
        <taxon>Malpighiales</taxon>
        <taxon>Euphorbiaceae</taxon>
        <taxon>Crotonoideae</taxon>
        <taxon>Micrandreae</taxon>
        <taxon>Hevea</taxon>
    </lineage>
</organism>
<name>A0A6A6LFZ9_HEVBR</name>
<evidence type="ECO:0000259" key="8">
    <source>
        <dbReference type="Pfam" id="PF01490"/>
    </source>
</evidence>
<evidence type="ECO:0000256" key="5">
    <source>
        <dbReference type="ARBA" id="ARBA00022989"/>
    </source>
</evidence>
<keyword evidence="4" id="KW-0029">Amino-acid transport</keyword>
<feature type="domain" description="Amino acid transporter transmembrane" evidence="8">
    <location>
        <begin position="31"/>
        <end position="155"/>
    </location>
</feature>
<feature type="transmembrane region" description="Helical" evidence="7">
    <location>
        <begin position="58"/>
        <end position="77"/>
    </location>
</feature>
<dbReference type="InterPro" id="IPR013057">
    <property type="entry name" value="AA_transpt_TM"/>
</dbReference>
<feature type="transmembrane region" description="Helical" evidence="7">
    <location>
        <begin position="124"/>
        <end position="146"/>
    </location>
</feature>
<evidence type="ECO:0000256" key="7">
    <source>
        <dbReference type="SAM" id="Phobius"/>
    </source>
</evidence>
<proteinExistence type="predicted"/>
<keyword evidence="3 7" id="KW-0812">Transmembrane</keyword>
<dbReference type="GO" id="GO:0005774">
    <property type="term" value="C:vacuolar membrane"/>
    <property type="evidence" value="ECO:0007669"/>
    <property type="project" value="TreeGrafter"/>
</dbReference>
<dbReference type="GO" id="GO:0015179">
    <property type="term" value="F:L-amino acid transmembrane transporter activity"/>
    <property type="evidence" value="ECO:0007669"/>
    <property type="project" value="TreeGrafter"/>
</dbReference>
<dbReference type="Pfam" id="PF01490">
    <property type="entry name" value="Aa_trans"/>
    <property type="match status" value="2"/>
</dbReference>
<feature type="transmembrane region" description="Helical" evidence="7">
    <location>
        <begin position="312"/>
        <end position="337"/>
    </location>
</feature>
<keyword evidence="2" id="KW-0813">Transport</keyword>
<evidence type="ECO:0000256" key="6">
    <source>
        <dbReference type="ARBA" id="ARBA00023136"/>
    </source>
</evidence>
<sequence>MYNSTKQQLEELKTEVNQLLKRLVLDPGLLIKKCMEADSNIRTYPDIGERAFGNKGRLLISIFMYAELYLVATGFLILEGDNLQNLFPNVEVEMAGFHIGARQTFVIIVALIILPTVWLDNLSILSYVSASGVLASAIILCSIFWAGAFDGIGFHEKGTLLNWDGIPTAVLLICFILCTFSYASMAVIGYSMFGSEVESQVTLNLPIKKLSSRVAIYTTLVNPISKYALMVTPIVNATRNWFPWYCNKKPFNIFISTALLISTVIVALAVPFFGYLMSLVGAFLSFTASIILPCLCYLKISGAYRRLGCEVVVIGGIVALGVAVVIFGTYTALLQIIGHLYN</sequence>
<dbReference type="Proteomes" id="UP000467840">
    <property type="component" value="Chromosome 1"/>
</dbReference>
<evidence type="ECO:0000313" key="10">
    <source>
        <dbReference type="Proteomes" id="UP000467840"/>
    </source>
</evidence>
<keyword evidence="10" id="KW-1185">Reference proteome</keyword>
<keyword evidence="6 7" id="KW-0472">Membrane</keyword>
<comment type="subcellular location">
    <subcellularLocation>
        <location evidence="1">Membrane</location>
        <topology evidence="1">Multi-pass membrane protein</topology>
    </subcellularLocation>
</comment>
<dbReference type="PANTHER" id="PTHR22950:SF705">
    <property type="entry name" value="AMINO ACID TRANSPORTER AVT1I-LIKE"/>
    <property type="match status" value="1"/>
</dbReference>
<feature type="transmembrane region" description="Helical" evidence="7">
    <location>
        <begin position="166"/>
        <end position="190"/>
    </location>
</feature>
<feature type="domain" description="Amino acid transporter transmembrane" evidence="8">
    <location>
        <begin position="168"/>
        <end position="332"/>
    </location>
</feature>
<feature type="transmembrane region" description="Helical" evidence="7">
    <location>
        <begin position="251"/>
        <end position="273"/>
    </location>
</feature>
<feature type="transmembrane region" description="Helical" evidence="7">
    <location>
        <begin position="279"/>
        <end position="300"/>
    </location>
</feature>
<gene>
    <name evidence="9" type="ORF">GH714_032052</name>
</gene>
<evidence type="ECO:0000256" key="4">
    <source>
        <dbReference type="ARBA" id="ARBA00022970"/>
    </source>
</evidence>
<keyword evidence="5 7" id="KW-1133">Transmembrane helix</keyword>